<reference evidence="2" key="1">
    <citation type="journal article" date="2019" name="Int. J. Syst. Evol. Microbiol.">
        <title>The Global Catalogue of Microorganisms (GCM) 10K type strain sequencing project: providing services to taxonomists for standard genome sequencing and annotation.</title>
        <authorList>
            <consortium name="The Broad Institute Genomics Platform"/>
            <consortium name="The Broad Institute Genome Sequencing Center for Infectious Disease"/>
            <person name="Wu L."/>
            <person name="Ma J."/>
        </authorList>
    </citation>
    <scope>NUCLEOTIDE SEQUENCE [LARGE SCALE GENOMIC DNA]</scope>
    <source>
        <strain evidence="2">CCUG 54781</strain>
    </source>
</reference>
<accession>A0ABW2LYY6</accession>
<dbReference type="Proteomes" id="UP001596550">
    <property type="component" value="Unassembled WGS sequence"/>
</dbReference>
<keyword evidence="2" id="KW-1185">Reference proteome</keyword>
<comment type="caution">
    <text evidence="1">The sequence shown here is derived from an EMBL/GenBank/DDBJ whole genome shotgun (WGS) entry which is preliminary data.</text>
</comment>
<dbReference type="EMBL" id="JBHTCR010000006">
    <property type="protein sequence ID" value="MFC7347812.1"/>
    <property type="molecule type" value="Genomic_DNA"/>
</dbReference>
<name>A0ABW2LYY6_9FLAO</name>
<evidence type="ECO:0008006" key="3">
    <source>
        <dbReference type="Google" id="ProtNLM"/>
    </source>
</evidence>
<proteinExistence type="predicted"/>
<protein>
    <recommendedName>
        <fullName evidence="3">Lipoprotein</fullName>
    </recommendedName>
</protein>
<organism evidence="1 2">
    <name type="scientific">Chryseobacterium zhengzhouense</name>
    <dbReference type="NCBI Taxonomy" id="1636086"/>
    <lineage>
        <taxon>Bacteria</taxon>
        <taxon>Pseudomonadati</taxon>
        <taxon>Bacteroidota</taxon>
        <taxon>Flavobacteriia</taxon>
        <taxon>Flavobacteriales</taxon>
        <taxon>Weeksellaceae</taxon>
        <taxon>Chryseobacterium group</taxon>
        <taxon>Chryseobacterium</taxon>
    </lineage>
</organism>
<evidence type="ECO:0000313" key="1">
    <source>
        <dbReference type="EMBL" id="MFC7347812.1"/>
    </source>
</evidence>
<sequence length="259" mass="30884">MAVEGHRRRSKNILSLIYFKMKNLFSIMVVTVLFVNCEAQKKTIPQKPKLVIVKPPQIKNKTACGNEEVNFKRSDSWYNERYINKNAKFYDVNFSKKISFVKKVYSINNDILYYKNKKVDSLRIYYQQNENIELIVYVIKGKPRGYTINTNYNPRPSMYSVSYDQKDNISYNFIEKNIFLPKGNGILKNYYYSEWDGKSQKYSNEVLKEEGEVKNNFKFGEWKYYNKEGKIDSTKIYILKDSVDIRFPHCLFNKNEPCY</sequence>
<gene>
    <name evidence="1" type="ORF">ACFQO9_13885</name>
</gene>
<evidence type="ECO:0000313" key="2">
    <source>
        <dbReference type="Proteomes" id="UP001596550"/>
    </source>
</evidence>